<gene>
    <name evidence="2" type="primary">Contig4671.g4986</name>
    <name evidence="2" type="ORF">STYLEM_1447</name>
</gene>
<feature type="region of interest" description="Disordered" evidence="1">
    <location>
        <begin position="177"/>
        <end position="213"/>
    </location>
</feature>
<organism evidence="2 3">
    <name type="scientific">Stylonychia lemnae</name>
    <name type="common">Ciliate</name>
    <dbReference type="NCBI Taxonomy" id="5949"/>
    <lineage>
        <taxon>Eukaryota</taxon>
        <taxon>Sar</taxon>
        <taxon>Alveolata</taxon>
        <taxon>Ciliophora</taxon>
        <taxon>Intramacronucleata</taxon>
        <taxon>Spirotrichea</taxon>
        <taxon>Stichotrichia</taxon>
        <taxon>Sporadotrichida</taxon>
        <taxon>Oxytrichidae</taxon>
        <taxon>Stylonychinae</taxon>
        <taxon>Stylonychia</taxon>
    </lineage>
</organism>
<feature type="region of interest" description="Disordered" evidence="1">
    <location>
        <begin position="648"/>
        <end position="673"/>
    </location>
</feature>
<sequence length="924" mass="107162">MTETNKIEKNEIDMNSHSIVLNVHRVFTNNELRNKKVCLDRFAFARPESPKLGQPSIKVHYESFDRVTTEKYKKANNLLGNITPSLISKNHFAKLKKHRFLSPQNSNYVNFQQLAMTFMSQDVKDYQQALDRQTITIKGVMATQSPSLLITPKKMQIEKLRKIEVLKANRNIHNKDDISKKTLERESREDNRQEELQFNEGNQTGKLSDIDQSRASSAITSSKVVKQTAKQQFFYKRGSQKRIVGSVENVGDYSSDFITKNYRKDLNHQYSGQYTNSNGIESSSVTNFLQSYYQSNPYDVKPDEIIGSDGQILDQNMIQNQFTHKYNQQKNRKELQMLLESTQVQSTVEDENYFKFANNLDPTIFQNEFTVKKQSSIMNQSIIETWEQRPSYIKYNPEPLKIPHLYKQQQEYIKIHKENSLNQDSVSQNLQEPSYISNTSQSKRSPNLTPKVHKMKLQESNRHRSPLNVVNVINKPKKKENRLPKEIIDGSNIRVELPNSNIASNSLLREGGEHQSTLIILRENSGGDQQIKDIIEASVGGSPNQRQAQTTYQNIQQKTEEVILQDSYHDISKLKTNYQLNRPHRKGKLPISYMKFHAKNKANETFQKQIKPAIECEFKEQSEITGIVDQSITNKLNGSPDVTYRQTINLNKPSTASNSSPFRKTKRGPHTKQQEFKYYSQNTRGQSQQKQNFNNNSQYLYKSDQSSNQNLNQAKFIENEMDKKLPVSNQQDMVINRRQTHLMRYMNNKGKNSNTNRSVVVKTKDFSFPNPTIKEQSKQQNTNLHYQIMVNQQQKKLKQNNNDLNQYVIPSSFTYQQVQQQELQPQKRPNKSLKLKQNQTQHTQTNILRNSLNKNQVTFNTGTTALLTNKNTPLLINMRSNTGNGMRKQIIDHQESTVSKSSFIVNQLLDDHMIDSVNNEQNYE</sequence>
<proteinExistence type="predicted"/>
<dbReference type="AlphaFoldDB" id="A0A077ZVM4"/>
<dbReference type="InParanoid" id="A0A077ZVM4"/>
<feature type="compositionally biased region" description="Polar residues" evidence="1">
    <location>
        <begin position="648"/>
        <end position="662"/>
    </location>
</feature>
<evidence type="ECO:0000256" key="1">
    <source>
        <dbReference type="SAM" id="MobiDB-lite"/>
    </source>
</evidence>
<reference evidence="2 3" key="1">
    <citation type="submission" date="2014-06" db="EMBL/GenBank/DDBJ databases">
        <authorList>
            <person name="Swart Estienne"/>
        </authorList>
    </citation>
    <scope>NUCLEOTIDE SEQUENCE [LARGE SCALE GENOMIC DNA]</scope>
    <source>
        <strain evidence="2 3">130c</strain>
    </source>
</reference>
<keyword evidence="3" id="KW-1185">Reference proteome</keyword>
<evidence type="ECO:0000313" key="3">
    <source>
        <dbReference type="Proteomes" id="UP000039865"/>
    </source>
</evidence>
<dbReference type="Proteomes" id="UP000039865">
    <property type="component" value="Unassembled WGS sequence"/>
</dbReference>
<evidence type="ECO:0000313" key="2">
    <source>
        <dbReference type="EMBL" id="CDW72486.1"/>
    </source>
</evidence>
<protein>
    <submittedName>
        <fullName evidence="2">Uncharacterized protein</fullName>
    </submittedName>
</protein>
<accession>A0A077ZVM4</accession>
<feature type="compositionally biased region" description="Basic and acidic residues" evidence="1">
    <location>
        <begin position="177"/>
        <end position="195"/>
    </location>
</feature>
<name>A0A077ZVM4_STYLE</name>
<dbReference type="EMBL" id="CCKQ01001378">
    <property type="protein sequence ID" value="CDW72486.1"/>
    <property type="molecule type" value="Genomic_DNA"/>
</dbReference>